<sequence length="257" mass="29084">MSSSSFDEERPFVAEHTHASSHKQSWRDKAAIAIFSLNTVLILGVIIYFSIIITAMQKLLSPRRVDCFDDTILNPPIIWESRTFNSTVDEINGLVTDRITPSSPIMTADWGSVLDVGEIRLSEAEAAKLSQDTAKLYGGEDGYAGVLEVFHQLHCLNRLRKKFFNVSGPIDDAGDSEHLSHWHDKHCFDYLWQTLLCHADVSVMTLGWNEEQQAFNANFAVTKQCRNFEAIHNWAKNREAKFKPPGDSHPGRIETKH</sequence>
<accession>A0ACC1MSW8</accession>
<reference evidence="1" key="1">
    <citation type="submission" date="2022-08" db="EMBL/GenBank/DDBJ databases">
        <title>Genome Sequence of Lecanicillium fungicola.</title>
        <authorList>
            <person name="Buettner E."/>
        </authorList>
    </citation>
    <scope>NUCLEOTIDE SEQUENCE</scope>
    <source>
        <strain evidence="1">Babe33</strain>
    </source>
</reference>
<evidence type="ECO:0000313" key="1">
    <source>
        <dbReference type="EMBL" id="KAJ2969441.1"/>
    </source>
</evidence>
<proteinExistence type="predicted"/>
<protein>
    <submittedName>
        <fullName evidence="1">Uncharacterized protein</fullName>
    </submittedName>
</protein>
<dbReference type="Proteomes" id="UP001143910">
    <property type="component" value="Unassembled WGS sequence"/>
</dbReference>
<comment type="caution">
    <text evidence="1">The sequence shown here is derived from an EMBL/GenBank/DDBJ whole genome shotgun (WGS) entry which is preliminary data.</text>
</comment>
<dbReference type="EMBL" id="JANJQO010001743">
    <property type="protein sequence ID" value="KAJ2969441.1"/>
    <property type="molecule type" value="Genomic_DNA"/>
</dbReference>
<evidence type="ECO:0000313" key="2">
    <source>
        <dbReference type="Proteomes" id="UP001143910"/>
    </source>
</evidence>
<gene>
    <name evidence="1" type="ORF">NQ176_g8659</name>
</gene>
<keyword evidence="2" id="KW-1185">Reference proteome</keyword>
<organism evidence="1 2">
    <name type="scientific">Zarea fungicola</name>
    <dbReference type="NCBI Taxonomy" id="93591"/>
    <lineage>
        <taxon>Eukaryota</taxon>
        <taxon>Fungi</taxon>
        <taxon>Dikarya</taxon>
        <taxon>Ascomycota</taxon>
        <taxon>Pezizomycotina</taxon>
        <taxon>Sordariomycetes</taxon>
        <taxon>Hypocreomycetidae</taxon>
        <taxon>Hypocreales</taxon>
        <taxon>Cordycipitaceae</taxon>
        <taxon>Zarea</taxon>
    </lineage>
</organism>
<name>A0ACC1MSW8_9HYPO</name>